<evidence type="ECO:0000259" key="7">
    <source>
        <dbReference type="PROSITE" id="PS51918"/>
    </source>
</evidence>
<reference evidence="8" key="1">
    <citation type="submission" date="2013-05" db="EMBL/GenBank/DDBJ databases">
        <title>Genome assembly of Cystobacter fuscus DSM 2262.</title>
        <authorList>
            <person name="Sharma G."/>
            <person name="Khatri I."/>
            <person name="Kaur C."/>
            <person name="Mayilraj S."/>
            <person name="Subramanian S."/>
        </authorList>
    </citation>
    <scope>NUCLEOTIDE SEQUENCE [LARGE SCALE GENOMIC DNA]</scope>
    <source>
        <strain evidence="8">DSM 2262</strain>
    </source>
</reference>
<dbReference type="PIRSF" id="PIRSF037420">
    <property type="entry name" value="PQQ_syn_pqqE"/>
    <property type="match status" value="1"/>
</dbReference>
<dbReference type="EMBL" id="ANAH02000075">
    <property type="protein sequence ID" value="EPX54956.1"/>
    <property type="molecule type" value="Genomic_DNA"/>
</dbReference>
<dbReference type="PANTHER" id="PTHR11228">
    <property type="entry name" value="RADICAL SAM DOMAIN PROTEIN"/>
    <property type="match status" value="1"/>
</dbReference>
<dbReference type="SFLD" id="SFLDS00029">
    <property type="entry name" value="Radical_SAM"/>
    <property type="match status" value="1"/>
</dbReference>
<comment type="cofactor">
    <cofactor evidence="1">
        <name>[4Fe-4S] cluster</name>
        <dbReference type="ChEBI" id="CHEBI:49883"/>
    </cofactor>
</comment>
<organism evidence="8 9">
    <name type="scientific">Cystobacter fuscus (strain ATCC 25194 / DSM 2262 / NBRC 100088 / M29)</name>
    <dbReference type="NCBI Taxonomy" id="1242864"/>
    <lineage>
        <taxon>Bacteria</taxon>
        <taxon>Pseudomonadati</taxon>
        <taxon>Myxococcota</taxon>
        <taxon>Myxococcia</taxon>
        <taxon>Myxococcales</taxon>
        <taxon>Cystobacterineae</taxon>
        <taxon>Archangiaceae</taxon>
        <taxon>Cystobacter</taxon>
    </lineage>
</organism>
<dbReference type="Pfam" id="PF13186">
    <property type="entry name" value="SPASM"/>
    <property type="match status" value="1"/>
</dbReference>
<dbReference type="InterPro" id="IPR050377">
    <property type="entry name" value="Radical_SAM_PqqE_MftC-like"/>
</dbReference>
<keyword evidence="2" id="KW-0004">4Fe-4S</keyword>
<dbReference type="eggNOG" id="COG0535">
    <property type="taxonomic scope" value="Bacteria"/>
</dbReference>
<dbReference type="AlphaFoldDB" id="S9NVK8"/>
<evidence type="ECO:0000313" key="9">
    <source>
        <dbReference type="Proteomes" id="UP000011682"/>
    </source>
</evidence>
<evidence type="ECO:0000313" key="8">
    <source>
        <dbReference type="EMBL" id="EPX54956.1"/>
    </source>
</evidence>
<feature type="domain" description="Radical SAM core" evidence="7">
    <location>
        <begin position="8"/>
        <end position="241"/>
    </location>
</feature>
<evidence type="ECO:0000256" key="4">
    <source>
        <dbReference type="ARBA" id="ARBA00022723"/>
    </source>
</evidence>
<dbReference type="CDD" id="cd01335">
    <property type="entry name" value="Radical_SAM"/>
    <property type="match status" value="1"/>
</dbReference>
<evidence type="ECO:0000256" key="1">
    <source>
        <dbReference type="ARBA" id="ARBA00001966"/>
    </source>
</evidence>
<accession>S9NVK8</accession>
<dbReference type="PANTHER" id="PTHR11228:SF7">
    <property type="entry name" value="PQQA PEPTIDE CYCLASE"/>
    <property type="match status" value="1"/>
</dbReference>
<dbReference type="SFLD" id="SFLDG01067">
    <property type="entry name" value="SPASM/twitch_domain_containing"/>
    <property type="match status" value="1"/>
</dbReference>
<gene>
    <name evidence="8" type="ORF">D187_009695</name>
</gene>
<dbReference type="InterPro" id="IPR058240">
    <property type="entry name" value="rSAM_sf"/>
</dbReference>
<dbReference type="InterPro" id="IPR007197">
    <property type="entry name" value="rSAM"/>
</dbReference>
<keyword evidence="4" id="KW-0479">Metal-binding</keyword>
<dbReference type="GO" id="GO:0051539">
    <property type="term" value="F:4 iron, 4 sulfur cluster binding"/>
    <property type="evidence" value="ECO:0007669"/>
    <property type="project" value="UniProtKB-KW"/>
</dbReference>
<evidence type="ECO:0000256" key="3">
    <source>
        <dbReference type="ARBA" id="ARBA00022691"/>
    </source>
</evidence>
<dbReference type="InterPro" id="IPR013785">
    <property type="entry name" value="Aldolase_TIM"/>
</dbReference>
<keyword evidence="5" id="KW-0408">Iron</keyword>
<evidence type="ECO:0000256" key="6">
    <source>
        <dbReference type="ARBA" id="ARBA00023014"/>
    </source>
</evidence>
<dbReference type="GO" id="GO:0003824">
    <property type="term" value="F:catalytic activity"/>
    <property type="evidence" value="ECO:0007669"/>
    <property type="project" value="InterPro"/>
</dbReference>
<proteinExistence type="predicted"/>
<dbReference type="InterPro" id="IPR023885">
    <property type="entry name" value="4Fe4S-binding_SPASM_dom"/>
</dbReference>
<dbReference type="InterPro" id="IPR017200">
    <property type="entry name" value="PqqE-like"/>
</dbReference>
<dbReference type="Pfam" id="PF04055">
    <property type="entry name" value="Radical_SAM"/>
    <property type="match status" value="1"/>
</dbReference>
<dbReference type="Proteomes" id="UP000011682">
    <property type="component" value="Unassembled WGS sequence"/>
</dbReference>
<protein>
    <submittedName>
        <fullName evidence="8">Radical SAM superfamily protein</fullName>
    </submittedName>
</protein>
<dbReference type="SUPFAM" id="SSF102114">
    <property type="entry name" value="Radical SAM enzymes"/>
    <property type="match status" value="1"/>
</dbReference>
<dbReference type="RefSeq" id="WP_002630586.1">
    <property type="nucleotide sequence ID" value="NZ_ANAH02000075.1"/>
</dbReference>
<dbReference type="PROSITE" id="PS51918">
    <property type="entry name" value="RADICAL_SAM"/>
    <property type="match status" value="1"/>
</dbReference>
<keyword evidence="3" id="KW-0949">S-adenosyl-L-methionine</keyword>
<evidence type="ECO:0000256" key="5">
    <source>
        <dbReference type="ARBA" id="ARBA00023004"/>
    </source>
</evidence>
<dbReference type="CDD" id="cd21109">
    <property type="entry name" value="SPASM"/>
    <property type="match status" value="1"/>
</dbReference>
<sequence>MSDGNELPPPPRNLFIEVTTECNLRCRQCHMWRSQEPSTSLSTREKTALLPPFAAWSPQALVVLTGGEPLLKQEEFFSLTRTCRQNALRVSVNTNATLVQEDTLERLLTEGPHYLVVSLDSHRPALHDWVRGRPGTYARVLSLLQRLLHRRNASRSSDLSILVNTIIFEGNVEELDAHVTFLRGLGVDGVSFQMLARTFMRASREDVFFARHFPREVSRVEAAIERLLKLKARGAPIVTTENDLRWMKLYARDPDFLGEQVCGSAERNMMVDQQGNVQLCFFMRELLDGRVIGNVREKSLRTLWESDLARHARGVMEGCRKNCGMLNCHRKQELS</sequence>
<dbReference type="SFLD" id="SFLDG01386">
    <property type="entry name" value="main_SPASM_domain-containing"/>
    <property type="match status" value="1"/>
</dbReference>
<dbReference type="Gene3D" id="3.20.20.70">
    <property type="entry name" value="Aldolase class I"/>
    <property type="match status" value="1"/>
</dbReference>
<evidence type="ECO:0000256" key="2">
    <source>
        <dbReference type="ARBA" id="ARBA00022485"/>
    </source>
</evidence>
<keyword evidence="6" id="KW-0411">Iron-sulfur</keyword>
<comment type="caution">
    <text evidence="8">The sequence shown here is derived from an EMBL/GenBank/DDBJ whole genome shotgun (WGS) entry which is preliminary data.</text>
</comment>
<dbReference type="OrthoDB" id="9782387at2"/>
<name>S9NVK8_CYSF2</name>
<dbReference type="GO" id="GO:0046872">
    <property type="term" value="F:metal ion binding"/>
    <property type="evidence" value="ECO:0007669"/>
    <property type="project" value="UniProtKB-KW"/>
</dbReference>
<keyword evidence="9" id="KW-1185">Reference proteome</keyword>